<dbReference type="Pfam" id="PF13405">
    <property type="entry name" value="EF-hand_6"/>
    <property type="match status" value="1"/>
</dbReference>
<dbReference type="InterPro" id="IPR011992">
    <property type="entry name" value="EF-hand-dom_pair"/>
</dbReference>
<dbReference type="HOGENOM" id="CLU_061288_9_2_1"/>
<gene>
    <name evidence="4" type="ORF">A1Q2_01867</name>
</gene>
<protein>
    <submittedName>
        <fullName evidence="4">Myosin, light chain 2, 20 kDa</fullName>
    </submittedName>
</protein>
<dbReference type="AlphaFoldDB" id="K1WS83"/>
<dbReference type="PROSITE" id="PS50222">
    <property type="entry name" value="EF_HAND_2"/>
    <property type="match status" value="2"/>
</dbReference>
<evidence type="ECO:0000313" key="5">
    <source>
        <dbReference type="Proteomes" id="UP000006757"/>
    </source>
</evidence>
<dbReference type="OMA" id="GVNFTMF"/>
<feature type="domain" description="EF-hand" evidence="3">
    <location>
        <begin position="132"/>
        <end position="167"/>
    </location>
</feature>
<keyword evidence="5" id="KW-1185">Reference proteome</keyword>
<name>K1WS83_TRIAC</name>
<evidence type="ECO:0000313" key="4">
    <source>
        <dbReference type="EMBL" id="EKD03854.1"/>
    </source>
</evidence>
<proteinExistence type="predicted"/>
<dbReference type="Gene3D" id="1.10.238.10">
    <property type="entry name" value="EF-hand"/>
    <property type="match status" value="2"/>
</dbReference>
<dbReference type="PROSITE" id="PS00018">
    <property type="entry name" value="EF_HAND_1"/>
    <property type="match status" value="1"/>
</dbReference>
<dbReference type="InterPro" id="IPR002048">
    <property type="entry name" value="EF_hand_dom"/>
</dbReference>
<sequence length="212" mass="23641">MSVNTARTCQQQHFQAAMSKVAALGRGLPSTLNRAPAQREPSGAAYTMFTPQQVKQFKEAFNMMDQDGDGRVDEKDLRAMLTNLGQTPTPTLLDGLLSSRPGGAAATDEEKASGINFTQFLAMMGERLLSLDEEHDMLEAFACFDDGDKGYVMVDEVRPVLKEMGDRMTDEEIDRLFSGPFTDRQGRFNYVEWAKVLRVNDGEPEREDAIQM</sequence>
<dbReference type="STRING" id="1220162.K1WS83"/>
<keyword evidence="2" id="KW-0106">Calcium</keyword>
<evidence type="ECO:0000259" key="3">
    <source>
        <dbReference type="PROSITE" id="PS50222"/>
    </source>
</evidence>
<dbReference type="Proteomes" id="UP000006757">
    <property type="component" value="Unassembled WGS sequence"/>
</dbReference>
<comment type="caution">
    <text evidence="4">The sequence shown here is derived from an EMBL/GenBank/DDBJ whole genome shotgun (WGS) entry which is preliminary data.</text>
</comment>
<dbReference type="SUPFAM" id="SSF47473">
    <property type="entry name" value="EF-hand"/>
    <property type="match status" value="1"/>
</dbReference>
<keyword evidence="1" id="KW-0677">Repeat</keyword>
<evidence type="ECO:0000256" key="2">
    <source>
        <dbReference type="ARBA" id="ARBA00022837"/>
    </source>
</evidence>
<dbReference type="EMBL" id="AMBO01000240">
    <property type="protein sequence ID" value="EKD03854.1"/>
    <property type="molecule type" value="Genomic_DNA"/>
</dbReference>
<dbReference type="GO" id="GO:0005509">
    <property type="term" value="F:calcium ion binding"/>
    <property type="evidence" value="ECO:0007669"/>
    <property type="project" value="InterPro"/>
</dbReference>
<feature type="domain" description="EF-hand" evidence="3">
    <location>
        <begin position="52"/>
        <end position="87"/>
    </location>
</feature>
<dbReference type="PANTHER" id="PTHR23049">
    <property type="entry name" value="MYOSIN REGULATORY LIGHT CHAIN 2"/>
    <property type="match status" value="1"/>
</dbReference>
<dbReference type="OrthoDB" id="429467at2759"/>
<dbReference type="eggNOG" id="KOG0031">
    <property type="taxonomic scope" value="Eukaryota"/>
</dbReference>
<dbReference type="InterPro" id="IPR018247">
    <property type="entry name" value="EF_Hand_1_Ca_BS"/>
</dbReference>
<dbReference type="FunCoup" id="K1WS83">
    <property type="interactions" value="24"/>
</dbReference>
<accession>K1WS83</accession>
<dbReference type="InParanoid" id="K1WS83"/>
<dbReference type="InterPro" id="IPR050403">
    <property type="entry name" value="Myosin_RLC"/>
</dbReference>
<reference evidence="4 5" key="1">
    <citation type="journal article" date="2012" name="Eukaryot. Cell">
        <title>Genome sequence of the Trichosporon asahii environmental strain CBS 8904.</title>
        <authorList>
            <person name="Yang R.Y."/>
            <person name="Li H.T."/>
            <person name="Zhu H."/>
            <person name="Zhou G.P."/>
            <person name="Wang M."/>
            <person name="Wang L."/>
        </authorList>
    </citation>
    <scope>NUCLEOTIDE SEQUENCE [LARGE SCALE GENOMIC DNA]</scope>
    <source>
        <strain evidence="4 5">CBS 8904</strain>
    </source>
</reference>
<dbReference type="FunFam" id="1.10.238.10:FF:000001">
    <property type="entry name" value="Calmodulin 1"/>
    <property type="match status" value="1"/>
</dbReference>
<evidence type="ECO:0000256" key="1">
    <source>
        <dbReference type="ARBA" id="ARBA00022737"/>
    </source>
</evidence>
<dbReference type="SMART" id="SM00054">
    <property type="entry name" value="EFh"/>
    <property type="match status" value="2"/>
</dbReference>
<organism evidence="4 5">
    <name type="scientific">Trichosporon asahii var. asahii (strain CBS 8904)</name>
    <name type="common">Yeast</name>
    <dbReference type="NCBI Taxonomy" id="1220162"/>
    <lineage>
        <taxon>Eukaryota</taxon>
        <taxon>Fungi</taxon>
        <taxon>Dikarya</taxon>
        <taxon>Basidiomycota</taxon>
        <taxon>Agaricomycotina</taxon>
        <taxon>Tremellomycetes</taxon>
        <taxon>Trichosporonales</taxon>
        <taxon>Trichosporonaceae</taxon>
        <taxon>Trichosporon</taxon>
    </lineage>
</organism>